<dbReference type="InterPro" id="IPR033524">
    <property type="entry name" value="Glu/Leu/Phe/Val_DH_AS"/>
</dbReference>
<dbReference type="InterPro" id="IPR050724">
    <property type="entry name" value="Glu_Leu_Phe_Val_DH"/>
</dbReference>
<dbReference type="InterPro" id="IPR033922">
    <property type="entry name" value="NAD_bind_Glu_DH"/>
</dbReference>
<organism evidence="7 8">
    <name type="scientific">Campylobacter suis</name>
    <dbReference type="NCBI Taxonomy" id="2790657"/>
    <lineage>
        <taxon>Bacteria</taxon>
        <taxon>Pseudomonadati</taxon>
        <taxon>Campylobacterota</taxon>
        <taxon>Epsilonproteobacteria</taxon>
        <taxon>Campylobacterales</taxon>
        <taxon>Campylobacteraceae</taxon>
        <taxon>Campylobacter</taxon>
    </lineage>
</organism>
<evidence type="ECO:0000313" key="7">
    <source>
        <dbReference type="EMBL" id="CAD7287928.1"/>
    </source>
</evidence>
<comment type="similarity">
    <text evidence="1 4 5">Belongs to the Glu/Leu/Phe/Val dehydrogenases family.</text>
</comment>
<dbReference type="InterPro" id="IPR006097">
    <property type="entry name" value="Glu/Leu/Phe/Val/Trp_DH_dimer"/>
</dbReference>
<feature type="domain" description="Glutamate/phenylalanine/leucine/valine/L-tryptophan dehydrogenase C-terminal" evidence="6">
    <location>
        <begin position="204"/>
        <end position="452"/>
    </location>
</feature>
<evidence type="ECO:0000256" key="5">
    <source>
        <dbReference type="RuleBase" id="RU004417"/>
    </source>
</evidence>
<evidence type="ECO:0000313" key="8">
    <source>
        <dbReference type="Proteomes" id="UP000789359"/>
    </source>
</evidence>
<evidence type="ECO:0000256" key="1">
    <source>
        <dbReference type="ARBA" id="ARBA00006382"/>
    </source>
</evidence>
<name>A0ABM8Q514_9BACT</name>
<dbReference type="SMART" id="SM00839">
    <property type="entry name" value="ELFV_dehydrog"/>
    <property type="match status" value="1"/>
</dbReference>
<comment type="caution">
    <text evidence="7">The sequence shown here is derived from an EMBL/GenBank/DDBJ whole genome shotgun (WGS) entry which is preliminary data.</text>
</comment>
<dbReference type="RefSeq" id="WP_230056786.1">
    <property type="nucleotide sequence ID" value="NZ_CAJHOE010000002.1"/>
</dbReference>
<evidence type="ECO:0000259" key="6">
    <source>
        <dbReference type="SMART" id="SM00839"/>
    </source>
</evidence>
<dbReference type="InterPro" id="IPR046346">
    <property type="entry name" value="Aminoacid_DH-like_N_sf"/>
</dbReference>
<evidence type="ECO:0000256" key="3">
    <source>
        <dbReference type="ARBA" id="ARBA00023002"/>
    </source>
</evidence>
<dbReference type="SUPFAM" id="SSF53223">
    <property type="entry name" value="Aminoacid dehydrogenase-like, N-terminal domain"/>
    <property type="match status" value="1"/>
</dbReference>
<evidence type="ECO:0000256" key="2">
    <source>
        <dbReference type="ARBA" id="ARBA00011643"/>
    </source>
</evidence>
<dbReference type="PANTHER" id="PTHR43571:SF1">
    <property type="entry name" value="NADP-SPECIFIC GLUTAMATE DEHYDROGENASE 1-RELATED"/>
    <property type="match status" value="1"/>
</dbReference>
<comment type="subunit">
    <text evidence="2">Homohexamer.</text>
</comment>
<dbReference type="PIRSF" id="PIRSF000185">
    <property type="entry name" value="Glu_DH"/>
    <property type="match status" value="1"/>
</dbReference>
<dbReference type="InterPro" id="IPR014362">
    <property type="entry name" value="Glu_DH"/>
</dbReference>
<dbReference type="Gene3D" id="3.40.50.10860">
    <property type="entry name" value="Leucine Dehydrogenase, chain A, domain 1"/>
    <property type="match status" value="1"/>
</dbReference>
<dbReference type="SUPFAM" id="SSF51735">
    <property type="entry name" value="NAD(P)-binding Rossmann-fold domains"/>
    <property type="match status" value="1"/>
</dbReference>
<sequence>MSQTQYVNTILENLKFANPGQDIFIQAVTEVLYSLEPLIAREPKYKKHAILERVTIPERAFHFRITHIDDEGNPRVHNGWRIQFNSAIGPYKGGIRFHPSVNVGVLKFLGFEQIFKNSLTSVAMGGAKGGADFDPKGKSDNEIMRFCQSFMSELFRHIAHTTDVPAGDIGVGAREIGYMFGQYKKLTNRFDGVITGKGLGWGGSLARTEATGYGLVYFTQNMLKKAGNSLEGKKCSISGSGNVAIYTIEKLYEFGALPITASDSSGYIYDEQGIDVKILKELKEVKRARISEYVKLKPSAKFVSINEYAPGRNGVWDVPCDGAFPCATQNEVHLADIKVLYANGCRFLAEGANMPSTLDTINFMLSQKDFCFAPAKAANAGGVATSGLEMMQNAAMSKWSFEEVDARLHGIMNHIFETSYETSKEFGDTGNLVLGSNIAGFRKVADAMIDQGYV</sequence>
<dbReference type="Gene3D" id="1.10.285.10">
    <property type="entry name" value="Glutamate Dehydrogenase, chain A, domain 3"/>
    <property type="match status" value="2"/>
</dbReference>
<dbReference type="InterPro" id="IPR036291">
    <property type="entry name" value="NAD(P)-bd_dom_sf"/>
</dbReference>
<gene>
    <name evidence="7" type="primary">gdh</name>
    <name evidence="7" type="ORF">LMG8286_01016</name>
</gene>
<dbReference type="InterPro" id="IPR006096">
    <property type="entry name" value="Glu/Leu/Phe/Val/Trp_DH_C"/>
</dbReference>
<dbReference type="CDD" id="cd05313">
    <property type="entry name" value="NAD_bind_2_Glu_DH"/>
    <property type="match status" value="1"/>
</dbReference>
<protein>
    <recommendedName>
        <fullName evidence="4">Glutamate dehydrogenase</fullName>
    </recommendedName>
</protein>
<keyword evidence="3 4" id="KW-0560">Oxidoreductase</keyword>
<dbReference type="Proteomes" id="UP000789359">
    <property type="component" value="Unassembled WGS sequence"/>
</dbReference>
<dbReference type="PROSITE" id="PS00074">
    <property type="entry name" value="GLFV_DEHYDROGENASE"/>
    <property type="match status" value="1"/>
</dbReference>
<dbReference type="PRINTS" id="PR00082">
    <property type="entry name" value="GLFDHDRGNASE"/>
</dbReference>
<keyword evidence="8" id="KW-1185">Reference proteome</keyword>
<dbReference type="Pfam" id="PF02812">
    <property type="entry name" value="ELFV_dehydrog_N"/>
    <property type="match status" value="1"/>
</dbReference>
<dbReference type="PANTHER" id="PTHR43571">
    <property type="entry name" value="NADP-SPECIFIC GLUTAMATE DEHYDROGENASE 1-RELATED"/>
    <property type="match status" value="1"/>
</dbReference>
<dbReference type="NCBIfam" id="NF006929">
    <property type="entry name" value="PRK09414.1"/>
    <property type="match status" value="1"/>
</dbReference>
<reference evidence="7 8" key="1">
    <citation type="submission" date="2020-11" db="EMBL/GenBank/DDBJ databases">
        <authorList>
            <person name="Peeters C."/>
        </authorList>
    </citation>
    <scope>NUCLEOTIDE SEQUENCE [LARGE SCALE GENOMIC DNA]</scope>
    <source>
        <strain evidence="7 8">LMG 8286</strain>
    </source>
</reference>
<proteinExistence type="inferred from homology"/>
<evidence type="ECO:0000256" key="4">
    <source>
        <dbReference type="PIRNR" id="PIRNR000185"/>
    </source>
</evidence>
<dbReference type="Gene3D" id="3.40.50.720">
    <property type="entry name" value="NAD(P)-binding Rossmann-like Domain"/>
    <property type="match status" value="1"/>
</dbReference>
<dbReference type="InterPro" id="IPR006095">
    <property type="entry name" value="Glu/Leu/Phe/Val/Trp_DH"/>
</dbReference>
<dbReference type="Pfam" id="PF00208">
    <property type="entry name" value="ELFV_dehydrog"/>
    <property type="match status" value="1"/>
</dbReference>
<accession>A0ABM8Q514</accession>
<dbReference type="EMBL" id="CAJHOE010000002">
    <property type="protein sequence ID" value="CAD7287928.1"/>
    <property type="molecule type" value="Genomic_DNA"/>
</dbReference>
<dbReference type="GO" id="GO:0004354">
    <property type="term" value="F:glutamate dehydrogenase (NADP+) activity"/>
    <property type="evidence" value="ECO:0007669"/>
    <property type="project" value="UniProtKB-EC"/>
</dbReference>